<name>A0A2P5TQF9_9GAMM</name>
<dbReference type="GO" id="GO:0006788">
    <property type="term" value="P:heme oxidation"/>
    <property type="evidence" value="ECO:0007669"/>
    <property type="project" value="InterPro"/>
</dbReference>
<sequence length="196" mass="21648">MKVTSALAACLRQATRDAHRRLDSHSVLRPLISPRLSYEEYTMALLALYPAQCRLEEAVARGLHTQLLDYPLRPRAPALADDLVSMSQSLPVIVETVTLEVCRPGQLIGLLYVLEGARLGSRIIAHNVHRTLGKQVPSRYFTVAQDDDSWSAFWQFAERHCPEQEQMAAVSAASAAFQLFLSGLDECQTTAPLGCA</sequence>
<dbReference type="InterPro" id="IPR016053">
    <property type="entry name" value="Haem_Oase-like"/>
</dbReference>
<organism evidence="1 2">
    <name type="scientific">Oceanisphaera arctica</name>
    <dbReference type="NCBI Taxonomy" id="641510"/>
    <lineage>
        <taxon>Bacteria</taxon>
        <taxon>Pseudomonadati</taxon>
        <taxon>Pseudomonadota</taxon>
        <taxon>Gammaproteobacteria</taxon>
        <taxon>Aeromonadales</taxon>
        <taxon>Aeromonadaceae</taxon>
        <taxon>Oceanisphaera</taxon>
    </lineage>
</organism>
<evidence type="ECO:0000313" key="1">
    <source>
        <dbReference type="EMBL" id="PPL17987.1"/>
    </source>
</evidence>
<dbReference type="GO" id="GO:0004392">
    <property type="term" value="F:heme oxygenase (decyclizing) activity"/>
    <property type="evidence" value="ECO:0007669"/>
    <property type="project" value="InterPro"/>
</dbReference>
<reference evidence="2" key="1">
    <citation type="submission" date="2016-11" db="EMBL/GenBank/DDBJ databases">
        <authorList>
            <person name="Sisinthy S."/>
            <person name="Ara S."/>
            <person name="Gundlapally S.R."/>
        </authorList>
    </citation>
    <scope>NUCLEOTIDE SEQUENCE [LARGE SCALE GENOMIC DNA]</scope>
    <source>
        <strain evidence="2">V1-41</strain>
    </source>
</reference>
<evidence type="ECO:0000313" key="2">
    <source>
        <dbReference type="Proteomes" id="UP000242231"/>
    </source>
</evidence>
<dbReference type="AlphaFoldDB" id="A0A2P5TQF9"/>
<dbReference type="RefSeq" id="WP_181068149.1">
    <property type="nucleotide sequence ID" value="NZ_BMYB01000004.1"/>
</dbReference>
<dbReference type="Gene3D" id="1.20.910.10">
    <property type="entry name" value="Heme oxygenase-like"/>
    <property type="match status" value="1"/>
</dbReference>
<gene>
    <name evidence="1" type="ORF">UN63_02110</name>
</gene>
<comment type="caution">
    <text evidence="1">The sequence shown here is derived from an EMBL/GenBank/DDBJ whole genome shotgun (WGS) entry which is preliminary data.</text>
</comment>
<evidence type="ECO:0008006" key="3">
    <source>
        <dbReference type="Google" id="ProtNLM"/>
    </source>
</evidence>
<dbReference type="EMBL" id="MPZM01000003">
    <property type="protein sequence ID" value="PPL17987.1"/>
    <property type="molecule type" value="Genomic_DNA"/>
</dbReference>
<proteinExistence type="predicted"/>
<dbReference type="CDD" id="cd19166">
    <property type="entry name" value="HemeO-bac"/>
    <property type="match status" value="1"/>
</dbReference>
<dbReference type="InterPro" id="IPR016084">
    <property type="entry name" value="Haem_Oase-like_multi-hlx"/>
</dbReference>
<protein>
    <recommendedName>
        <fullName evidence="3">Heme oxygenase</fullName>
    </recommendedName>
</protein>
<dbReference type="SUPFAM" id="SSF48613">
    <property type="entry name" value="Heme oxygenase-like"/>
    <property type="match status" value="1"/>
</dbReference>
<accession>A0A2P5TQF9</accession>
<keyword evidence="2" id="KW-1185">Reference proteome</keyword>
<dbReference type="Pfam" id="PF01126">
    <property type="entry name" value="Heme_oxygenase"/>
    <property type="match status" value="1"/>
</dbReference>
<dbReference type="Proteomes" id="UP000242231">
    <property type="component" value="Unassembled WGS sequence"/>
</dbReference>